<feature type="domain" description="Glycine dehydrogenase C-terminal" evidence="7">
    <location>
        <begin position="360"/>
        <end position="462"/>
    </location>
</feature>
<dbReference type="GO" id="GO:0016594">
    <property type="term" value="F:glycine binding"/>
    <property type="evidence" value="ECO:0007669"/>
    <property type="project" value="TreeGrafter"/>
</dbReference>
<dbReference type="GO" id="GO:0005829">
    <property type="term" value="C:cytosol"/>
    <property type="evidence" value="ECO:0007669"/>
    <property type="project" value="TreeGrafter"/>
</dbReference>
<dbReference type="Proteomes" id="UP000316213">
    <property type="component" value="Unassembled WGS sequence"/>
</dbReference>
<gene>
    <name evidence="8" type="primary">gcvPB</name>
    <name evidence="8" type="ORF">Pla100_44200</name>
</gene>
<dbReference type="InterPro" id="IPR020581">
    <property type="entry name" value="GDC_P"/>
</dbReference>
<dbReference type="EC" id="1.4.4.2" evidence="2"/>
<dbReference type="OrthoDB" id="9801272at2"/>
<name>A0A5C6A3V7_9BACT</name>
<comment type="caution">
    <text evidence="8">The sequence shown here is derived from an EMBL/GenBank/DDBJ whole genome shotgun (WGS) entry which is preliminary data.</text>
</comment>
<dbReference type="PANTHER" id="PTHR11773:SF1">
    <property type="entry name" value="GLYCINE DEHYDROGENASE (DECARBOXYLATING), MITOCHONDRIAL"/>
    <property type="match status" value="1"/>
</dbReference>
<dbReference type="EMBL" id="SJPM01000010">
    <property type="protein sequence ID" value="TWT93103.1"/>
    <property type="molecule type" value="Genomic_DNA"/>
</dbReference>
<dbReference type="Pfam" id="PF00266">
    <property type="entry name" value="Aminotran_5"/>
    <property type="match status" value="1"/>
</dbReference>
<keyword evidence="3" id="KW-0663">Pyridoxal phosphate</keyword>
<dbReference type="InterPro" id="IPR049316">
    <property type="entry name" value="GDC-P_C"/>
</dbReference>
<accession>A0A5C6A3V7</accession>
<dbReference type="FunFam" id="3.40.640.10:FF:000224">
    <property type="entry name" value="Probable glycine dehydrogenase (decarboxylating) subunit 2"/>
    <property type="match status" value="1"/>
</dbReference>
<evidence type="ECO:0000256" key="2">
    <source>
        <dbReference type="ARBA" id="ARBA00012134"/>
    </source>
</evidence>
<evidence type="ECO:0000256" key="1">
    <source>
        <dbReference type="ARBA" id="ARBA00003788"/>
    </source>
</evidence>
<dbReference type="InterPro" id="IPR015422">
    <property type="entry name" value="PyrdxlP-dep_Trfase_small"/>
</dbReference>
<evidence type="ECO:0000256" key="3">
    <source>
        <dbReference type="ARBA" id="ARBA00022898"/>
    </source>
</evidence>
<feature type="domain" description="Aminotransferase class V" evidence="6">
    <location>
        <begin position="151"/>
        <end position="281"/>
    </location>
</feature>
<sequence>MRNQQATQLLFELSRPGRRAHRLGNPGVPGAEDAVAALPRNMIASDPPPLPELAEGDVVRHFVGLSTLNMSVDTHFYPLGSCTMKYNPKRNERIASLPGLVDVHPMQDESQIQGLLEMMFDLQTMLAEISGLPGVSLQPAAGAHGELTALLVAAKYFQSIGSDRKVVLTADSAHGTNPASAQMAGFQTKTVKSNGNGMVDLEDLRAKLDDNTAVFMLTNPNTLGLFDSQIEEINRLVHDAGALIYLDGANMNAILGITRPGDFGADLMHYNPHKTFSGPHGGGGPGAGPICVRDFLSKFLPGPIVTRATDEKDSGSYIYHLESPSEDSIARVRSFFGNTGVLIRAYIYLRTYGDGLRRVSEDAVLSANYLLSKVKHFLDVPHGERCMHEFVASATRLKKEKKMSAMDLAKRILDYGFHAPTVYFPLVVDEAVMVEPTETESKQTLDAFAEALFRITDESGEFVHDAPHTTRISRPDDVSAARHPILRWTDSSSDSSASDSGQ</sequence>
<dbReference type="SUPFAM" id="SSF53383">
    <property type="entry name" value="PLP-dependent transferases"/>
    <property type="match status" value="1"/>
</dbReference>
<organism evidence="8 9">
    <name type="scientific">Neorhodopirellula pilleata</name>
    <dbReference type="NCBI Taxonomy" id="2714738"/>
    <lineage>
        <taxon>Bacteria</taxon>
        <taxon>Pseudomonadati</taxon>
        <taxon>Planctomycetota</taxon>
        <taxon>Planctomycetia</taxon>
        <taxon>Pirellulales</taxon>
        <taxon>Pirellulaceae</taxon>
        <taxon>Neorhodopirellula</taxon>
    </lineage>
</organism>
<evidence type="ECO:0000259" key="6">
    <source>
        <dbReference type="Pfam" id="PF00266"/>
    </source>
</evidence>
<keyword evidence="9" id="KW-1185">Reference proteome</keyword>
<dbReference type="GO" id="GO:0019464">
    <property type="term" value="P:glycine decarboxylation via glycine cleavage system"/>
    <property type="evidence" value="ECO:0007669"/>
    <property type="project" value="TreeGrafter"/>
</dbReference>
<evidence type="ECO:0000256" key="5">
    <source>
        <dbReference type="ARBA" id="ARBA00049026"/>
    </source>
</evidence>
<dbReference type="Pfam" id="PF21478">
    <property type="entry name" value="GcvP2_C"/>
    <property type="match status" value="1"/>
</dbReference>
<dbReference type="GO" id="GO:0005960">
    <property type="term" value="C:glycine cleavage complex"/>
    <property type="evidence" value="ECO:0007669"/>
    <property type="project" value="TreeGrafter"/>
</dbReference>
<evidence type="ECO:0000313" key="8">
    <source>
        <dbReference type="EMBL" id="TWT93103.1"/>
    </source>
</evidence>
<dbReference type="InterPro" id="IPR015424">
    <property type="entry name" value="PyrdxlP-dep_Trfase"/>
</dbReference>
<dbReference type="InterPro" id="IPR015421">
    <property type="entry name" value="PyrdxlP-dep_Trfase_major"/>
</dbReference>
<dbReference type="GO" id="GO:0030170">
    <property type="term" value="F:pyridoxal phosphate binding"/>
    <property type="evidence" value="ECO:0007669"/>
    <property type="project" value="TreeGrafter"/>
</dbReference>
<protein>
    <recommendedName>
        <fullName evidence="2">glycine dehydrogenase (aminomethyl-transferring)</fullName>
        <ecNumber evidence="2">1.4.4.2</ecNumber>
    </recommendedName>
</protein>
<dbReference type="NCBIfam" id="NF003346">
    <property type="entry name" value="PRK04366.1"/>
    <property type="match status" value="1"/>
</dbReference>
<dbReference type="AlphaFoldDB" id="A0A5C6A3V7"/>
<evidence type="ECO:0000313" key="9">
    <source>
        <dbReference type="Proteomes" id="UP000316213"/>
    </source>
</evidence>
<dbReference type="GO" id="GO:0004375">
    <property type="term" value="F:glycine dehydrogenase (decarboxylating) activity"/>
    <property type="evidence" value="ECO:0007669"/>
    <property type="project" value="UniProtKB-EC"/>
</dbReference>
<dbReference type="FunFam" id="3.90.1150.10:FF:000014">
    <property type="entry name" value="Probable glycine dehydrogenase (decarboxylating) subunit 2"/>
    <property type="match status" value="1"/>
</dbReference>
<reference evidence="8 9" key="1">
    <citation type="submission" date="2019-02" db="EMBL/GenBank/DDBJ databases">
        <title>Deep-cultivation of Planctomycetes and their phenomic and genomic characterization uncovers novel biology.</title>
        <authorList>
            <person name="Wiegand S."/>
            <person name="Jogler M."/>
            <person name="Boedeker C."/>
            <person name="Pinto D."/>
            <person name="Vollmers J."/>
            <person name="Rivas-Marin E."/>
            <person name="Kohn T."/>
            <person name="Peeters S.H."/>
            <person name="Heuer A."/>
            <person name="Rast P."/>
            <person name="Oberbeckmann S."/>
            <person name="Bunk B."/>
            <person name="Jeske O."/>
            <person name="Meyerdierks A."/>
            <person name="Storesund J.E."/>
            <person name="Kallscheuer N."/>
            <person name="Luecker S."/>
            <person name="Lage O.M."/>
            <person name="Pohl T."/>
            <person name="Merkel B.J."/>
            <person name="Hornburger P."/>
            <person name="Mueller R.-W."/>
            <person name="Bruemmer F."/>
            <person name="Labrenz M."/>
            <person name="Spormann A.M."/>
            <person name="Op Den Camp H."/>
            <person name="Overmann J."/>
            <person name="Amann R."/>
            <person name="Jetten M.S.M."/>
            <person name="Mascher T."/>
            <person name="Medema M.H."/>
            <person name="Devos D.P."/>
            <person name="Kaster A.-K."/>
            <person name="Ovreas L."/>
            <person name="Rohde M."/>
            <person name="Galperin M.Y."/>
            <person name="Jogler C."/>
        </authorList>
    </citation>
    <scope>NUCLEOTIDE SEQUENCE [LARGE SCALE GENOMIC DNA]</scope>
    <source>
        <strain evidence="8 9">Pla100</strain>
    </source>
</reference>
<dbReference type="Gene3D" id="6.20.440.10">
    <property type="match status" value="1"/>
</dbReference>
<evidence type="ECO:0000259" key="7">
    <source>
        <dbReference type="Pfam" id="PF21478"/>
    </source>
</evidence>
<dbReference type="Gene3D" id="3.40.640.10">
    <property type="entry name" value="Type I PLP-dependent aspartate aminotransferase-like (Major domain)"/>
    <property type="match status" value="1"/>
</dbReference>
<dbReference type="PANTHER" id="PTHR11773">
    <property type="entry name" value="GLYCINE DEHYDROGENASE, DECARBOXYLATING"/>
    <property type="match status" value="1"/>
</dbReference>
<dbReference type="RefSeq" id="WP_146579915.1">
    <property type="nucleotide sequence ID" value="NZ_SJPM01000010.1"/>
</dbReference>
<keyword evidence="4 8" id="KW-0560">Oxidoreductase</keyword>
<proteinExistence type="predicted"/>
<evidence type="ECO:0000256" key="4">
    <source>
        <dbReference type="ARBA" id="ARBA00023002"/>
    </source>
</evidence>
<dbReference type="InterPro" id="IPR000192">
    <property type="entry name" value="Aminotrans_V_dom"/>
</dbReference>
<dbReference type="Gene3D" id="3.90.1150.10">
    <property type="entry name" value="Aspartate Aminotransferase, domain 1"/>
    <property type="match status" value="1"/>
</dbReference>
<comment type="catalytic activity">
    <reaction evidence="5">
        <text>N(6)-[(R)-lipoyl]-L-lysyl-[glycine-cleavage complex H protein] + glycine + H(+) = N(6)-[(R)-S(8)-aminomethyldihydrolipoyl]-L-lysyl-[glycine-cleavage complex H protein] + CO2</text>
        <dbReference type="Rhea" id="RHEA:24304"/>
        <dbReference type="Rhea" id="RHEA-COMP:10494"/>
        <dbReference type="Rhea" id="RHEA-COMP:10495"/>
        <dbReference type="ChEBI" id="CHEBI:15378"/>
        <dbReference type="ChEBI" id="CHEBI:16526"/>
        <dbReference type="ChEBI" id="CHEBI:57305"/>
        <dbReference type="ChEBI" id="CHEBI:83099"/>
        <dbReference type="ChEBI" id="CHEBI:83143"/>
        <dbReference type="EC" id="1.4.4.2"/>
    </reaction>
</comment>
<comment type="function">
    <text evidence="1">The glycine cleavage system catalyzes the degradation of glycine. The P protein binds the alpha-amino group of glycine through its pyridoxal phosphate cofactor; CO(2) is released and the remaining methylamine moiety is then transferred to the lipoamide cofactor of the H protein.</text>
</comment>